<sequence>MISEDTVDEVVRQVLNQYTECNFKPSNDYQYTVLAAFTFVKCDKTGSGLGSDSYDSSKNDTSLDSGLDVKVVALATGVKCLPTSRYPVRGDALHDSHAEVLSRRSFVRWLYGEVQRAAHSSSESKWIERDEGSGKWRMKQDVRLMMYISTVPCGDASMRFLAAAQDPIMAALKDSAPPIPLPPGVTSRGRDNYSLFGVLRTKPGRADSPPTRCLSCSDKLAAFNVLGLQGGLASTIFEPVYMSDIIIGDVPKSMRDIVKEDCIRALYDRLDGLDQKGLSENYRLAKPSIHFTSIDFDYSRTSLQASHPGITQPPPSSNESLCWFADSKGGQGQEVIINGVRRGVSPKQRSLEKFRPRVCKLQSFRLHNETLLALNLPGISPETLYHTAKQLDTKYCAAKKSLKGPDGPFAGWVVSGKQWESFDLEGHVHDNGIETSPIPPS</sequence>
<reference evidence="2 3" key="1">
    <citation type="journal article" date="2017" name="Mol. Ecol.">
        <title>Comparative and population genomic landscape of Phellinus noxius: A hypervariable fungus causing root rot in trees.</title>
        <authorList>
            <person name="Chung C.L."/>
            <person name="Lee T.J."/>
            <person name="Akiba M."/>
            <person name="Lee H.H."/>
            <person name="Kuo T.H."/>
            <person name="Liu D."/>
            <person name="Ke H.M."/>
            <person name="Yokoi T."/>
            <person name="Roa M.B."/>
            <person name="Lu M.J."/>
            <person name="Chang Y.Y."/>
            <person name="Ann P.J."/>
            <person name="Tsai J.N."/>
            <person name="Chen C.Y."/>
            <person name="Tzean S.S."/>
            <person name="Ota Y."/>
            <person name="Hattori T."/>
            <person name="Sahashi N."/>
            <person name="Liou R.F."/>
            <person name="Kikuchi T."/>
            <person name="Tsai I.J."/>
        </authorList>
    </citation>
    <scope>NUCLEOTIDE SEQUENCE [LARGE SCALE GENOMIC DNA]</scope>
    <source>
        <strain evidence="2 3">FFPRI411160</strain>
    </source>
</reference>
<dbReference type="FunCoup" id="A0A286UND9">
    <property type="interactions" value="412"/>
</dbReference>
<gene>
    <name evidence="2" type="ORF">PNOK_0374000</name>
</gene>
<dbReference type="GO" id="GO:0006396">
    <property type="term" value="P:RNA processing"/>
    <property type="evidence" value="ECO:0007669"/>
    <property type="project" value="InterPro"/>
</dbReference>
<protein>
    <submittedName>
        <fullName evidence="2">Adenosine deaminase editase</fullName>
    </submittedName>
</protein>
<accession>A0A286UND9</accession>
<dbReference type="PANTHER" id="PTHR10910">
    <property type="entry name" value="EUKARYOTE SPECIFIC DSRNA BINDING PROTEIN"/>
    <property type="match status" value="1"/>
</dbReference>
<dbReference type="Pfam" id="PF02137">
    <property type="entry name" value="A_deamin"/>
    <property type="match status" value="1"/>
</dbReference>
<dbReference type="Proteomes" id="UP000217199">
    <property type="component" value="Unassembled WGS sequence"/>
</dbReference>
<dbReference type="EMBL" id="NBII01000003">
    <property type="protein sequence ID" value="PAV21113.1"/>
    <property type="molecule type" value="Genomic_DNA"/>
</dbReference>
<dbReference type="InParanoid" id="A0A286UND9"/>
<feature type="domain" description="A to I editase" evidence="1">
    <location>
        <begin position="73"/>
        <end position="422"/>
    </location>
</feature>
<dbReference type="STRING" id="2282107.A0A286UND9"/>
<name>A0A286UND9_9AGAM</name>
<dbReference type="GO" id="GO:0003725">
    <property type="term" value="F:double-stranded RNA binding"/>
    <property type="evidence" value="ECO:0007669"/>
    <property type="project" value="TreeGrafter"/>
</dbReference>
<organism evidence="2 3">
    <name type="scientific">Pyrrhoderma noxium</name>
    <dbReference type="NCBI Taxonomy" id="2282107"/>
    <lineage>
        <taxon>Eukaryota</taxon>
        <taxon>Fungi</taxon>
        <taxon>Dikarya</taxon>
        <taxon>Basidiomycota</taxon>
        <taxon>Agaricomycotina</taxon>
        <taxon>Agaricomycetes</taxon>
        <taxon>Hymenochaetales</taxon>
        <taxon>Hymenochaetaceae</taxon>
        <taxon>Pyrrhoderma</taxon>
    </lineage>
</organism>
<dbReference type="AlphaFoldDB" id="A0A286UND9"/>
<evidence type="ECO:0000259" key="1">
    <source>
        <dbReference type="PROSITE" id="PS50141"/>
    </source>
</evidence>
<dbReference type="InterPro" id="IPR002466">
    <property type="entry name" value="A_deamin"/>
</dbReference>
<dbReference type="GO" id="GO:0003726">
    <property type="term" value="F:double-stranded RNA adenosine deaminase activity"/>
    <property type="evidence" value="ECO:0007669"/>
    <property type="project" value="TreeGrafter"/>
</dbReference>
<dbReference type="PROSITE" id="PS50141">
    <property type="entry name" value="A_DEAMIN_EDITASE"/>
    <property type="match status" value="1"/>
</dbReference>
<evidence type="ECO:0000313" key="3">
    <source>
        <dbReference type="Proteomes" id="UP000217199"/>
    </source>
</evidence>
<dbReference type="GO" id="GO:0008251">
    <property type="term" value="F:tRNA-specific adenosine deaminase activity"/>
    <property type="evidence" value="ECO:0007669"/>
    <property type="project" value="TreeGrafter"/>
</dbReference>
<dbReference type="GO" id="GO:0005737">
    <property type="term" value="C:cytoplasm"/>
    <property type="evidence" value="ECO:0007669"/>
    <property type="project" value="TreeGrafter"/>
</dbReference>
<dbReference type="GO" id="GO:0005730">
    <property type="term" value="C:nucleolus"/>
    <property type="evidence" value="ECO:0007669"/>
    <property type="project" value="TreeGrafter"/>
</dbReference>
<evidence type="ECO:0000313" key="2">
    <source>
        <dbReference type="EMBL" id="PAV21113.1"/>
    </source>
</evidence>
<keyword evidence="3" id="KW-1185">Reference proteome</keyword>
<dbReference type="GO" id="GO:0006382">
    <property type="term" value="P:adenosine to inosine editing"/>
    <property type="evidence" value="ECO:0007669"/>
    <property type="project" value="TreeGrafter"/>
</dbReference>
<proteinExistence type="predicted"/>
<dbReference type="PANTHER" id="PTHR10910:SF62">
    <property type="entry name" value="AT07585P-RELATED"/>
    <property type="match status" value="1"/>
</dbReference>
<comment type="caution">
    <text evidence="2">The sequence shown here is derived from an EMBL/GenBank/DDBJ whole genome shotgun (WGS) entry which is preliminary data.</text>
</comment>
<dbReference type="OrthoDB" id="10268011at2759"/>
<dbReference type="SMART" id="SM00552">
    <property type="entry name" value="ADEAMc"/>
    <property type="match status" value="1"/>
</dbReference>